<proteinExistence type="predicted"/>
<feature type="non-terminal residue" evidence="1">
    <location>
        <position position="1"/>
    </location>
</feature>
<evidence type="ECO:0000313" key="2">
    <source>
        <dbReference type="Proteomes" id="UP001143981"/>
    </source>
</evidence>
<dbReference type="AlphaFoldDB" id="A0A9W8CSS6"/>
<organism evidence="1 2">
    <name type="scientific">Coemansia biformis</name>
    <dbReference type="NCBI Taxonomy" id="1286918"/>
    <lineage>
        <taxon>Eukaryota</taxon>
        <taxon>Fungi</taxon>
        <taxon>Fungi incertae sedis</taxon>
        <taxon>Zoopagomycota</taxon>
        <taxon>Kickxellomycotina</taxon>
        <taxon>Kickxellomycetes</taxon>
        <taxon>Kickxellales</taxon>
        <taxon>Kickxellaceae</taxon>
        <taxon>Coemansia</taxon>
    </lineage>
</organism>
<feature type="non-terminal residue" evidence="1">
    <location>
        <position position="100"/>
    </location>
</feature>
<accession>A0A9W8CSS6</accession>
<name>A0A9W8CSS6_9FUNG</name>
<keyword evidence="2" id="KW-1185">Reference proteome</keyword>
<evidence type="ECO:0000313" key="1">
    <source>
        <dbReference type="EMBL" id="KAJ1724945.1"/>
    </source>
</evidence>
<dbReference type="Proteomes" id="UP001143981">
    <property type="component" value="Unassembled WGS sequence"/>
</dbReference>
<comment type="caution">
    <text evidence="1">The sequence shown here is derived from an EMBL/GenBank/DDBJ whole genome shotgun (WGS) entry which is preliminary data.</text>
</comment>
<sequence>CQFKKLMEADIDYFYEEDLLLLPMGLTMLVRLVLTNIPPLLLWAGFDPDSGPQIIELPALRYLLLSYPEDAFAASATQIEQSWTLHLPQLQALDITCESE</sequence>
<gene>
    <name evidence="1" type="ORF">LPJ61_005690</name>
</gene>
<dbReference type="EMBL" id="JANBOI010002061">
    <property type="protein sequence ID" value="KAJ1724945.1"/>
    <property type="molecule type" value="Genomic_DNA"/>
</dbReference>
<protein>
    <submittedName>
        <fullName evidence="1">Uncharacterized protein</fullName>
    </submittedName>
</protein>
<reference evidence="1" key="1">
    <citation type="submission" date="2022-07" db="EMBL/GenBank/DDBJ databases">
        <title>Phylogenomic reconstructions and comparative analyses of Kickxellomycotina fungi.</title>
        <authorList>
            <person name="Reynolds N.K."/>
            <person name="Stajich J.E."/>
            <person name="Barry K."/>
            <person name="Grigoriev I.V."/>
            <person name="Crous P."/>
            <person name="Smith M.E."/>
        </authorList>
    </citation>
    <scope>NUCLEOTIDE SEQUENCE</scope>
    <source>
        <strain evidence="1">BCRC 34381</strain>
    </source>
</reference>